<dbReference type="EC" id="4.98.1.1" evidence="9"/>
<dbReference type="CDD" id="cd03411">
    <property type="entry name" value="Ferrochelatase_N"/>
    <property type="match status" value="1"/>
</dbReference>
<protein>
    <recommendedName>
        <fullName evidence="9">Ferrochelatase</fullName>
        <ecNumber evidence="9">4.98.1.1</ecNumber>
    </recommendedName>
    <alternativeName>
        <fullName evidence="9">Heme synthase</fullName>
    </alternativeName>
    <alternativeName>
        <fullName evidence="9">Protoheme ferro-lyase</fullName>
    </alternativeName>
</protein>
<feature type="binding site" evidence="9">
    <location>
        <position position="275"/>
    </location>
    <ligand>
        <name>Fe(2+)</name>
        <dbReference type="ChEBI" id="CHEBI:29033"/>
    </ligand>
</feature>
<evidence type="ECO:0000256" key="6">
    <source>
        <dbReference type="ARBA" id="ARBA00023239"/>
    </source>
</evidence>
<dbReference type="GO" id="GO:0006783">
    <property type="term" value="P:heme biosynthetic process"/>
    <property type="evidence" value="ECO:0007669"/>
    <property type="project" value="UniProtKB-UniRule"/>
</dbReference>
<dbReference type="InterPro" id="IPR001015">
    <property type="entry name" value="Ferrochelatase"/>
</dbReference>
<comment type="pathway">
    <text evidence="9">Porphyrin-containing compound metabolism; protoheme biosynthesis; protoheme from protoporphyrin-IX: step 1/1.</text>
</comment>
<evidence type="ECO:0000313" key="11">
    <source>
        <dbReference type="EMBL" id="SCB85201.1"/>
    </source>
</evidence>
<dbReference type="EMBL" id="FMBA01000006">
    <property type="protein sequence ID" value="SCB85201.1"/>
    <property type="molecule type" value="Genomic_DNA"/>
</dbReference>
<keyword evidence="2 9" id="KW-0963">Cytoplasm</keyword>
<dbReference type="Proteomes" id="UP000199698">
    <property type="component" value="Unassembled WGS sequence"/>
</dbReference>
<comment type="similarity">
    <text evidence="1 9 10">Belongs to the ferrochelatase family.</text>
</comment>
<feature type="binding site" evidence="9">
    <location>
        <position position="191"/>
    </location>
    <ligand>
        <name>Fe(2+)</name>
        <dbReference type="ChEBI" id="CHEBI:29033"/>
    </ligand>
</feature>
<comment type="subcellular location">
    <subcellularLocation>
        <location evidence="9">Cytoplasm</location>
    </subcellularLocation>
</comment>
<comment type="catalytic activity">
    <reaction evidence="8">
        <text>Fe-coproporphyrin III + 2 H(+) = coproporphyrin III + Fe(2+)</text>
        <dbReference type="Rhea" id="RHEA:49572"/>
        <dbReference type="ChEBI" id="CHEBI:15378"/>
        <dbReference type="ChEBI" id="CHEBI:29033"/>
        <dbReference type="ChEBI" id="CHEBI:68438"/>
        <dbReference type="ChEBI" id="CHEBI:131725"/>
        <dbReference type="EC" id="4.99.1.9"/>
    </reaction>
    <physiologicalReaction direction="right-to-left" evidence="8">
        <dbReference type="Rhea" id="RHEA:49574"/>
    </physiologicalReaction>
</comment>
<dbReference type="AlphaFoldDB" id="A0A1C3ZSC5"/>
<dbReference type="PANTHER" id="PTHR11108">
    <property type="entry name" value="FERROCHELATASE"/>
    <property type="match status" value="1"/>
</dbReference>
<evidence type="ECO:0000256" key="1">
    <source>
        <dbReference type="ARBA" id="ARBA00007718"/>
    </source>
</evidence>
<evidence type="ECO:0000313" key="12">
    <source>
        <dbReference type="Proteomes" id="UP000199698"/>
    </source>
</evidence>
<keyword evidence="3 9" id="KW-0479">Metal-binding</keyword>
<keyword evidence="5 9" id="KW-0350">Heme biosynthesis</keyword>
<dbReference type="GO" id="GO:0004325">
    <property type="term" value="F:ferrochelatase activity"/>
    <property type="evidence" value="ECO:0007669"/>
    <property type="project" value="UniProtKB-UniRule"/>
</dbReference>
<dbReference type="CDD" id="cd00419">
    <property type="entry name" value="Ferrochelatase_C"/>
    <property type="match status" value="1"/>
</dbReference>
<evidence type="ECO:0000256" key="3">
    <source>
        <dbReference type="ARBA" id="ARBA00022723"/>
    </source>
</evidence>
<sequence length="319" mass="36704">MNQKEGLLLVNLGTPNAATPKAITQYLTEFLLDRHVVDLPKLLWYPLLKYRIIPKRVPYIIKHYQKIWIEGSSPLLHYSQLLCNKLQQRLPNVQCELAMTYGEPSMQSALNNLSSCTKITVLPLFPQYSTTTTLAVIDKLNQLITLNQIIAEINYIRDYADHPSYINALYLQIKQAFEDQGEPEMLVLSYHGIPERYIHKRKDDYIKRCKLTTQLLIEKCQKNDINLPIEMAYQSKFGKGKWVEPNTSDVLEQLAKQGIKNVNVICPGFSVDCIETLYEIDGENRELFFNAGGKTFYYIPALNDTDLQVELVVDLLVNN</sequence>
<dbReference type="UniPathway" id="UPA00252">
    <property type="reaction ID" value="UER00325"/>
</dbReference>
<dbReference type="PANTHER" id="PTHR11108:SF1">
    <property type="entry name" value="FERROCHELATASE, MITOCHONDRIAL"/>
    <property type="match status" value="1"/>
</dbReference>
<accession>A0A1C3ZSC5</accession>
<evidence type="ECO:0000256" key="7">
    <source>
        <dbReference type="ARBA" id="ARBA00023244"/>
    </source>
</evidence>
<organism evidence="11 12">
    <name type="scientific">Gilliamella intestini</name>
    <dbReference type="NCBI Taxonomy" id="1798183"/>
    <lineage>
        <taxon>Bacteria</taxon>
        <taxon>Pseudomonadati</taxon>
        <taxon>Pseudomonadota</taxon>
        <taxon>Gammaproteobacteria</taxon>
        <taxon>Orbales</taxon>
        <taxon>Orbaceae</taxon>
        <taxon>Gilliamella</taxon>
    </lineage>
</organism>
<keyword evidence="7 9" id="KW-0627">Porphyrin biosynthesis</keyword>
<dbReference type="STRING" id="1798183.GA0061080_100651"/>
<dbReference type="NCBIfam" id="TIGR00109">
    <property type="entry name" value="hemH"/>
    <property type="match status" value="1"/>
</dbReference>
<gene>
    <name evidence="9" type="primary">hemH</name>
    <name evidence="11" type="ORF">GA0061080_100651</name>
</gene>
<evidence type="ECO:0000256" key="10">
    <source>
        <dbReference type="RuleBase" id="RU004185"/>
    </source>
</evidence>
<comment type="catalytic activity">
    <reaction evidence="9">
        <text>heme b + 2 H(+) = protoporphyrin IX + Fe(2+)</text>
        <dbReference type="Rhea" id="RHEA:22584"/>
        <dbReference type="ChEBI" id="CHEBI:15378"/>
        <dbReference type="ChEBI" id="CHEBI:29033"/>
        <dbReference type="ChEBI" id="CHEBI:57306"/>
        <dbReference type="ChEBI" id="CHEBI:60344"/>
        <dbReference type="EC" id="4.98.1.1"/>
    </reaction>
</comment>
<dbReference type="HAMAP" id="MF_00323">
    <property type="entry name" value="Ferrochelatase"/>
    <property type="match status" value="1"/>
</dbReference>
<comment type="function">
    <text evidence="9">Catalyzes the ferrous insertion into protoporphyrin IX.</text>
</comment>
<proteinExistence type="inferred from homology"/>
<evidence type="ECO:0000256" key="2">
    <source>
        <dbReference type="ARBA" id="ARBA00022490"/>
    </source>
</evidence>
<dbReference type="SUPFAM" id="SSF53800">
    <property type="entry name" value="Chelatase"/>
    <property type="match status" value="1"/>
</dbReference>
<keyword evidence="6 9" id="KW-0456">Lyase</keyword>
<reference evidence="12" key="1">
    <citation type="submission" date="2016-08" db="EMBL/GenBank/DDBJ databases">
        <authorList>
            <person name="Varghese N."/>
            <person name="Submissions Spin"/>
        </authorList>
    </citation>
    <scope>NUCLEOTIDE SEQUENCE [LARGE SCALE GENOMIC DNA]</scope>
    <source>
        <strain evidence="12">R-53144</strain>
    </source>
</reference>
<dbReference type="GO" id="GO:0046872">
    <property type="term" value="F:metal ion binding"/>
    <property type="evidence" value="ECO:0007669"/>
    <property type="project" value="UniProtKB-KW"/>
</dbReference>
<dbReference type="FunFam" id="3.40.50.1400:FF:000002">
    <property type="entry name" value="Ferrochelatase"/>
    <property type="match status" value="1"/>
</dbReference>
<name>A0A1C3ZSC5_9GAMM</name>
<dbReference type="InterPro" id="IPR033659">
    <property type="entry name" value="Ferrochelatase_N"/>
</dbReference>
<evidence type="ECO:0000256" key="9">
    <source>
        <dbReference type="HAMAP-Rule" id="MF_00323"/>
    </source>
</evidence>
<evidence type="ECO:0000256" key="4">
    <source>
        <dbReference type="ARBA" id="ARBA00023004"/>
    </source>
</evidence>
<dbReference type="GO" id="GO:0005737">
    <property type="term" value="C:cytoplasm"/>
    <property type="evidence" value="ECO:0007669"/>
    <property type="project" value="UniProtKB-SubCell"/>
</dbReference>
<evidence type="ECO:0000256" key="5">
    <source>
        <dbReference type="ARBA" id="ARBA00023133"/>
    </source>
</evidence>
<keyword evidence="12" id="KW-1185">Reference proteome</keyword>
<dbReference type="Pfam" id="PF00762">
    <property type="entry name" value="Ferrochelatase"/>
    <property type="match status" value="1"/>
</dbReference>
<evidence type="ECO:0000256" key="8">
    <source>
        <dbReference type="ARBA" id="ARBA00024536"/>
    </source>
</evidence>
<dbReference type="InterPro" id="IPR033644">
    <property type="entry name" value="Ferrochelatase_C"/>
</dbReference>
<dbReference type="Gene3D" id="3.40.50.1400">
    <property type="match status" value="2"/>
</dbReference>
<keyword evidence="4 9" id="KW-0408">Iron</keyword>